<dbReference type="InterPro" id="IPR036875">
    <property type="entry name" value="Znf_CCHC_sf"/>
</dbReference>
<dbReference type="SUPFAM" id="SSF57756">
    <property type="entry name" value="Retrovirus zinc finger-like domains"/>
    <property type="match status" value="1"/>
</dbReference>
<feature type="compositionally biased region" description="Gly residues" evidence="2">
    <location>
        <begin position="183"/>
        <end position="193"/>
    </location>
</feature>
<dbReference type="Gene3D" id="4.10.60.10">
    <property type="entry name" value="Zinc finger, CCHC-type"/>
    <property type="match status" value="1"/>
</dbReference>
<dbReference type="AlphaFoldDB" id="A0A329SM53"/>
<evidence type="ECO:0000259" key="3">
    <source>
        <dbReference type="PROSITE" id="PS50158"/>
    </source>
</evidence>
<feature type="region of interest" description="Disordered" evidence="2">
    <location>
        <begin position="175"/>
        <end position="322"/>
    </location>
</feature>
<keyword evidence="5" id="KW-1185">Reference proteome</keyword>
<reference evidence="4 5" key="1">
    <citation type="submission" date="2018-01" db="EMBL/GenBank/DDBJ databases">
        <title>Draft genome of the strawberry crown rot pathogen Phytophthora cactorum.</title>
        <authorList>
            <person name="Armitage A.D."/>
            <person name="Lysoe E."/>
            <person name="Nellist C.F."/>
            <person name="Harrison R.J."/>
            <person name="Brurberg M.B."/>
        </authorList>
    </citation>
    <scope>NUCLEOTIDE SEQUENCE [LARGE SCALE GENOMIC DNA]</scope>
    <source>
        <strain evidence="4 5">10300</strain>
    </source>
</reference>
<dbReference type="Pfam" id="PF00098">
    <property type="entry name" value="zf-CCHC"/>
    <property type="match status" value="1"/>
</dbReference>
<dbReference type="Proteomes" id="UP000251314">
    <property type="component" value="Unassembled WGS sequence"/>
</dbReference>
<dbReference type="OrthoDB" id="120822at2759"/>
<keyword evidence="1" id="KW-0479">Metal-binding</keyword>
<evidence type="ECO:0000256" key="1">
    <source>
        <dbReference type="PROSITE-ProRule" id="PRU00047"/>
    </source>
</evidence>
<dbReference type="GO" id="GO:0008270">
    <property type="term" value="F:zinc ion binding"/>
    <property type="evidence" value="ECO:0007669"/>
    <property type="project" value="UniProtKB-KW"/>
</dbReference>
<dbReference type="PROSITE" id="PS50158">
    <property type="entry name" value="ZF_CCHC"/>
    <property type="match status" value="1"/>
</dbReference>
<dbReference type="EMBL" id="MJFZ01000102">
    <property type="protein sequence ID" value="RAW37849.1"/>
    <property type="molecule type" value="Genomic_DNA"/>
</dbReference>
<protein>
    <recommendedName>
        <fullName evidence="3">CCHC-type domain-containing protein</fullName>
    </recommendedName>
</protein>
<accession>A0A329SM53</accession>
<organism evidence="4 5">
    <name type="scientific">Phytophthora cactorum</name>
    <dbReference type="NCBI Taxonomy" id="29920"/>
    <lineage>
        <taxon>Eukaryota</taxon>
        <taxon>Sar</taxon>
        <taxon>Stramenopiles</taxon>
        <taxon>Oomycota</taxon>
        <taxon>Peronosporomycetes</taxon>
        <taxon>Peronosporales</taxon>
        <taxon>Peronosporaceae</taxon>
        <taxon>Phytophthora</taxon>
    </lineage>
</organism>
<dbReference type="SMART" id="SM00343">
    <property type="entry name" value="ZnF_C2HC"/>
    <property type="match status" value="1"/>
</dbReference>
<name>A0A329SM53_9STRA</name>
<keyword evidence="1" id="KW-0862">Zinc</keyword>
<feature type="compositionally biased region" description="Polar residues" evidence="2">
    <location>
        <begin position="276"/>
        <end position="308"/>
    </location>
</feature>
<feature type="compositionally biased region" description="Basic and acidic residues" evidence="2">
    <location>
        <begin position="265"/>
        <end position="274"/>
    </location>
</feature>
<sequence length="340" mass="38113">MMRYLACYEVKENEWQLDDICDQSVSYQSTVGEDEEKRFTRQDQLIADHLQLTVVHIGAAGDEVRLRIGDVGYLCKRFEGRENDTTKLYSQRSLRQKSEMASCRPGADVENHLLYMIGLREQLAALDADVGDVWMVDLMFRSITAKSPEEVKALTLILDKNDAVEKQLQALRHSKVSLEQTNGGRGGSHGGGRGGDRAYGRCGGRGNGKQMPQYHNQGRNKTASNGRFSSNNKVKTEAEQQQYEEDVENKSCLKCRQPGHYSRNCPEELKREPGNEGSSNVHLQANITVSSNSHRNEQQGSAQKQNLRGATERKNPPSTYAVRPTYQPELWVFGNGAIST</sequence>
<dbReference type="GO" id="GO:0003676">
    <property type="term" value="F:nucleic acid binding"/>
    <property type="evidence" value="ECO:0007669"/>
    <property type="project" value="InterPro"/>
</dbReference>
<feature type="domain" description="CCHC-type" evidence="3">
    <location>
        <begin position="252"/>
        <end position="267"/>
    </location>
</feature>
<feature type="compositionally biased region" description="Polar residues" evidence="2">
    <location>
        <begin position="213"/>
        <end position="233"/>
    </location>
</feature>
<evidence type="ECO:0000256" key="2">
    <source>
        <dbReference type="SAM" id="MobiDB-lite"/>
    </source>
</evidence>
<evidence type="ECO:0000313" key="4">
    <source>
        <dbReference type="EMBL" id="RAW37849.1"/>
    </source>
</evidence>
<proteinExistence type="predicted"/>
<dbReference type="InterPro" id="IPR001878">
    <property type="entry name" value="Znf_CCHC"/>
</dbReference>
<keyword evidence="1" id="KW-0863">Zinc-finger</keyword>
<comment type="caution">
    <text evidence="4">The sequence shown here is derived from an EMBL/GenBank/DDBJ whole genome shotgun (WGS) entry which is preliminary data.</text>
</comment>
<dbReference type="VEuPathDB" id="FungiDB:PC110_g5888"/>
<evidence type="ECO:0000313" key="5">
    <source>
        <dbReference type="Proteomes" id="UP000251314"/>
    </source>
</evidence>
<gene>
    <name evidence="4" type="ORF">PC110_g5888</name>
</gene>